<comment type="caution">
    <text evidence="2">The sequence shown here is derived from an EMBL/GenBank/DDBJ whole genome shotgun (WGS) entry which is preliminary data.</text>
</comment>
<sequence>MTDNEMALVLELPADRGIALRDLAAVLGWSTRKTKRVATALSGERGVTVLRTESAPEVVAPAGLPSGMPWEQPAPTATTTKPGRPETVVWSVDARRRVFLPKD</sequence>
<keyword evidence="3" id="KW-1185">Reference proteome</keyword>
<evidence type="ECO:0000256" key="1">
    <source>
        <dbReference type="SAM" id="MobiDB-lite"/>
    </source>
</evidence>
<protein>
    <submittedName>
        <fullName evidence="2">Uncharacterized protein</fullName>
    </submittedName>
</protein>
<evidence type="ECO:0000313" key="3">
    <source>
        <dbReference type="Proteomes" id="UP001601442"/>
    </source>
</evidence>
<proteinExistence type="predicted"/>
<evidence type="ECO:0000313" key="2">
    <source>
        <dbReference type="EMBL" id="MFF0501619.1"/>
    </source>
</evidence>
<dbReference type="EMBL" id="JBIAMT010000010">
    <property type="protein sequence ID" value="MFF0501619.1"/>
    <property type="molecule type" value="Genomic_DNA"/>
</dbReference>
<feature type="region of interest" description="Disordered" evidence="1">
    <location>
        <begin position="60"/>
        <end position="88"/>
    </location>
</feature>
<reference evidence="2 3" key="1">
    <citation type="submission" date="2024-10" db="EMBL/GenBank/DDBJ databases">
        <title>The Natural Products Discovery Center: Release of the First 8490 Sequenced Strains for Exploring Actinobacteria Biosynthetic Diversity.</title>
        <authorList>
            <person name="Kalkreuter E."/>
            <person name="Kautsar S.A."/>
            <person name="Yang D."/>
            <person name="Bader C.D."/>
            <person name="Teijaro C.N."/>
            <person name="Fluegel L."/>
            <person name="Davis C.M."/>
            <person name="Simpson J.R."/>
            <person name="Lauterbach L."/>
            <person name="Steele A.D."/>
            <person name="Gui C."/>
            <person name="Meng S."/>
            <person name="Li G."/>
            <person name="Viehrig K."/>
            <person name="Ye F."/>
            <person name="Su P."/>
            <person name="Kiefer A.F."/>
            <person name="Nichols A."/>
            <person name="Cepeda A.J."/>
            <person name="Yan W."/>
            <person name="Fan B."/>
            <person name="Jiang Y."/>
            <person name="Adhikari A."/>
            <person name="Zheng C.-J."/>
            <person name="Schuster L."/>
            <person name="Cowan T.M."/>
            <person name="Smanski M.J."/>
            <person name="Chevrette M.G."/>
            <person name="De Carvalho L.P.S."/>
            <person name="Shen B."/>
        </authorList>
    </citation>
    <scope>NUCLEOTIDE SEQUENCE [LARGE SCALE GENOMIC DNA]</scope>
    <source>
        <strain evidence="2 3">NPDC004119</strain>
    </source>
</reference>
<dbReference type="RefSeq" id="WP_387401631.1">
    <property type="nucleotide sequence ID" value="NZ_JBIAMT010000010.1"/>
</dbReference>
<name>A0ABW6PEV1_9NOCA</name>
<accession>A0ABW6PEV1</accession>
<dbReference type="Proteomes" id="UP001601442">
    <property type="component" value="Unassembled WGS sequence"/>
</dbReference>
<organism evidence="2 3">
    <name type="scientific">Nocardia aobensis</name>
    <dbReference type="NCBI Taxonomy" id="257277"/>
    <lineage>
        <taxon>Bacteria</taxon>
        <taxon>Bacillati</taxon>
        <taxon>Actinomycetota</taxon>
        <taxon>Actinomycetes</taxon>
        <taxon>Mycobacteriales</taxon>
        <taxon>Nocardiaceae</taxon>
        <taxon>Nocardia</taxon>
    </lineage>
</organism>
<gene>
    <name evidence="2" type="ORF">ACFYU5_34880</name>
</gene>